<dbReference type="GO" id="GO:0016757">
    <property type="term" value="F:glycosyltransferase activity"/>
    <property type="evidence" value="ECO:0007669"/>
    <property type="project" value="InterPro"/>
</dbReference>
<proteinExistence type="predicted"/>
<dbReference type="EMBL" id="CP046916">
    <property type="protein sequence ID" value="QGZ66884.1"/>
    <property type="molecule type" value="Genomic_DNA"/>
</dbReference>
<dbReference type="SUPFAM" id="SSF53756">
    <property type="entry name" value="UDP-Glycosyltransferase/glycogen phosphorylase"/>
    <property type="match status" value="1"/>
</dbReference>
<reference evidence="1 2" key="1">
    <citation type="submission" date="2019-12" db="EMBL/GenBank/DDBJ databases">
        <title>Paraburkholderia acidiphila 7Q-K02 sp. nov and Paraburkholderia acidisoli DHF22 sp. nov., two strains isolated from forest soil.</title>
        <authorList>
            <person name="Gao Z."/>
            <person name="Qiu L."/>
        </authorList>
    </citation>
    <scope>NUCLEOTIDE SEQUENCE [LARGE SCALE GENOMIC DNA]</scope>
    <source>
        <strain evidence="1 2">DHF22</strain>
    </source>
</reference>
<protein>
    <recommendedName>
        <fullName evidence="3">Glycosyl transferase family 9 (Putative heptosyltransferase)</fullName>
    </recommendedName>
</protein>
<dbReference type="Proteomes" id="UP000433577">
    <property type="component" value="Chromosome 4"/>
</dbReference>
<accession>A0A7Z2GSF2</accession>
<dbReference type="Pfam" id="PF01075">
    <property type="entry name" value="Glyco_transf_9"/>
    <property type="match status" value="1"/>
</dbReference>
<organism evidence="1 2">
    <name type="scientific">Paraburkholderia acidisoli</name>
    <dbReference type="NCBI Taxonomy" id="2571748"/>
    <lineage>
        <taxon>Bacteria</taxon>
        <taxon>Pseudomonadati</taxon>
        <taxon>Pseudomonadota</taxon>
        <taxon>Betaproteobacteria</taxon>
        <taxon>Burkholderiales</taxon>
        <taxon>Burkholderiaceae</taxon>
        <taxon>Paraburkholderia</taxon>
    </lineage>
</organism>
<dbReference type="OrthoDB" id="9814129at2"/>
<evidence type="ECO:0000313" key="1">
    <source>
        <dbReference type="EMBL" id="QGZ66884.1"/>
    </source>
</evidence>
<evidence type="ECO:0000313" key="2">
    <source>
        <dbReference type="Proteomes" id="UP000433577"/>
    </source>
</evidence>
<dbReference type="InterPro" id="IPR002201">
    <property type="entry name" value="Glyco_trans_9"/>
</dbReference>
<dbReference type="KEGG" id="pacs:FAZ98_32035"/>
<dbReference type="AlphaFoldDB" id="A0A7Z2GSF2"/>
<evidence type="ECO:0008006" key="3">
    <source>
        <dbReference type="Google" id="ProtNLM"/>
    </source>
</evidence>
<gene>
    <name evidence="1" type="ORF">FAZ98_32035</name>
</gene>
<keyword evidence="2" id="KW-1185">Reference proteome</keyword>
<dbReference type="Gene3D" id="3.40.50.2000">
    <property type="entry name" value="Glycogen Phosphorylase B"/>
    <property type="match status" value="1"/>
</dbReference>
<name>A0A7Z2GSF2_9BURK</name>
<sequence>MSYLHARAAEAARWRGIFAPDRLNVGLVWAGNPRADQAASNAIDQRRSLDAAAFLPLLHTPGVRFVSLQLGETTRPRIEALPASVRPLDPMGEVRDFADTAAIVAALDLVITVDTSMAHLAGALGKPVWVLSRYAACWRWFEDRDDSPWYPRTRVFRQTRRDAWDDALANVEAALRALAASTSTSTSASKPAKR</sequence>